<protein>
    <submittedName>
        <fullName evidence="2">Uncharacterized protein</fullName>
    </submittedName>
</protein>
<dbReference type="Proteomes" id="UP000199060">
    <property type="component" value="Unassembled WGS sequence"/>
</dbReference>
<evidence type="ECO:0000313" key="2">
    <source>
        <dbReference type="EMBL" id="SDC70119.1"/>
    </source>
</evidence>
<reference evidence="3" key="1">
    <citation type="submission" date="2016-10" db="EMBL/GenBank/DDBJ databases">
        <authorList>
            <person name="Varghese N."/>
            <person name="Submissions S."/>
        </authorList>
    </citation>
    <scope>NUCLEOTIDE SEQUENCE [LARGE SCALE GENOMIC DNA]</scope>
    <source>
        <strain evidence="3">DSM 23095</strain>
    </source>
</reference>
<dbReference type="STRING" id="686796.SAMN04488104_100425"/>
<evidence type="ECO:0000256" key="1">
    <source>
        <dbReference type="SAM" id="Phobius"/>
    </source>
</evidence>
<keyword evidence="1" id="KW-0472">Membrane</keyword>
<accession>A0A1G6NQT3</accession>
<name>A0A1G6NQT3_9BACT</name>
<evidence type="ECO:0000313" key="3">
    <source>
        <dbReference type="Proteomes" id="UP000199060"/>
    </source>
</evidence>
<gene>
    <name evidence="2" type="ORF">SAMN04488104_100425</name>
</gene>
<sequence length="83" mass="10522">MKLFIIYLKKNWAWGLVFAIPLIFWEKGYVYPELRFEFDFLEEKSTYFMLLFYWAFWTFTQYFIWKPGNLYQKKNETIEKNKM</sequence>
<feature type="transmembrane region" description="Helical" evidence="1">
    <location>
        <begin position="12"/>
        <end position="31"/>
    </location>
</feature>
<dbReference type="RefSeq" id="WP_087937951.1">
    <property type="nucleotide sequence ID" value="NZ_FNAC01000004.1"/>
</dbReference>
<keyword evidence="1" id="KW-1133">Transmembrane helix</keyword>
<proteinExistence type="predicted"/>
<dbReference type="EMBL" id="FNAC01000004">
    <property type="protein sequence ID" value="SDC70119.1"/>
    <property type="molecule type" value="Genomic_DNA"/>
</dbReference>
<feature type="transmembrane region" description="Helical" evidence="1">
    <location>
        <begin position="46"/>
        <end position="65"/>
    </location>
</feature>
<dbReference type="OrthoDB" id="827890at2"/>
<keyword evidence="1" id="KW-0812">Transmembrane</keyword>
<organism evidence="2 3">
    <name type="scientific">Algoriphagus faecimaris</name>
    <dbReference type="NCBI Taxonomy" id="686796"/>
    <lineage>
        <taxon>Bacteria</taxon>
        <taxon>Pseudomonadati</taxon>
        <taxon>Bacteroidota</taxon>
        <taxon>Cytophagia</taxon>
        <taxon>Cytophagales</taxon>
        <taxon>Cyclobacteriaceae</taxon>
        <taxon>Algoriphagus</taxon>
    </lineage>
</organism>
<keyword evidence="3" id="KW-1185">Reference proteome</keyword>
<dbReference type="AlphaFoldDB" id="A0A1G6NQT3"/>